<evidence type="ECO:0000256" key="1">
    <source>
        <dbReference type="SAM" id="MobiDB-lite"/>
    </source>
</evidence>
<protein>
    <recommendedName>
        <fullName evidence="2">25S rRNA (uridine-N(3))-methyltransferase BMT5-like domain-containing protein</fullName>
    </recommendedName>
</protein>
<dbReference type="InterPro" id="IPR019446">
    <property type="entry name" value="BMT5-like"/>
</dbReference>
<feature type="region of interest" description="Disordered" evidence="1">
    <location>
        <begin position="1"/>
        <end position="61"/>
    </location>
</feature>
<dbReference type="Pfam" id="PF10354">
    <property type="entry name" value="BMT5-like"/>
    <property type="match status" value="1"/>
</dbReference>
<proteinExistence type="predicted"/>
<evidence type="ECO:0000313" key="3">
    <source>
        <dbReference type="EMBL" id="TVU09954.1"/>
    </source>
</evidence>
<feature type="non-terminal residue" evidence="3">
    <location>
        <position position="1"/>
    </location>
</feature>
<evidence type="ECO:0000313" key="4">
    <source>
        <dbReference type="Proteomes" id="UP000324897"/>
    </source>
</evidence>
<feature type="domain" description="25S rRNA (uridine-N(3))-methyltransferase BMT5-like" evidence="2">
    <location>
        <begin position="74"/>
        <end position="238"/>
    </location>
</feature>
<feature type="compositionally biased region" description="Acidic residues" evidence="1">
    <location>
        <begin position="21"/>
        <end position="60"/>
    </location>
</feature>
<dbReference type="FunFam" id="3.40.50.150:FF:000440">
    <property type="entry name" value="Os09g0479300 protein"/>
    <property type="match status" value="1"/>
</dbReference>
<accession>A0A5J9TF66</accession>
<organism evidence="3 4">
    <name type="scientific">Eragrostis curvula</name>
    <name type="common">weeping love grass</name>
    <dbReference type="NCBI Taxonomy" id="38414"/>
    <lineage>
        <taxon>Eukaryota</taxon>
        <taxon>Viridiplantae</taxon>
        <taxon>Streptophyta</taxon>
        <taxon>Embryophyta</taxon>
        <taxon>Tracheophyta</taxon>
        <taxon>Spermatophyta</taxon>
        <taxon>Magnoliopsida</taxon>
        <taxon>Liliopsida</taxon>
        <taxon>Poales</taxon>
        <taxon>Poaceae</taxon>
        <taxon>PACMAD clade</taxon>
        <taxon>Chloridoideae</taxon>
        <taxon>Eragrostideae</taxon>
        <taxon>Eragrostidinae</taxon>
        <taxon>Eragrostis</taxon>
    </lineage>
</organism>
<keyword evidence="4" id="KW-1185">Reference proteome</keyword>
<dbReference type="PANTHER" id="PTHR11538">
    <property type="entry name" value="PHENYLALANYL-TRNA SYNTHETASE"/>
    <property type="match status" value="1"/>
</dbReference>
<dbReference type="GO" id="GO:0070042">
    <property type="term" value="F:rRNA (uridine-N3-)-methyltransferase activity"/>
    <property type="evidence" value="ECO:0007669"/>
    <property type="project" value="InterPro"/>
</dbReference>
<dbReference type="Proteomes" id="UP000324897">
    <property type="component" value="Chromosome 3"/>
</dbReference>
<dbReference type="OrthoDB" id="273345at2759"/>
<dbReference type="Gramene" id="TVU09954">
    <property type="protein sequence ID" value="TVU09954"/>
    <property type="gene ID" value="EJB05_43453"/>
</dbReference>
<gene>
    <name evidence="3" type="ORF">EJB05_43453</name>
</gene>
<dbReference type="PANTHER" id="PTHR11538:SF99">
    <property type="entry name" value="25S RRNA (URIDINE-N(3))-METHYLTRANSFERASE BMT5-LIKE DOMAIN-CONTAINING PROTEIN"/>
    <property type="match status" value="1"/>
</dbReference>
<dbReference type="GO" id="GO:0070475">
    <property type="term" value="P:rRNA base methylation"/>
    <property type="evidence" value="ECO:0007669"/>
    <property type="project" value="InterPro"/>
</dbReference>
<dbReference type="EMBL" id="RWGY01000039">
    <property type="protein sequence ID" value="TVU09954.1"/>
    <property type="molecule type" value="Genomic_DNA"/>
</dbReference>
<reference evidence="3 4" key="1">
    <citation type="journal article" date="2019" name="Sci. Rep.">
        <title>A high-quality genome of Eragrostis curvula grass provides insights into Poaceae evolution and supports new strategies to enhance forage quality.</title>
        <authorList>
            <person name="Carballo J."/>
            <person name="Santos B.A.C.M."/>
            <person name="Zappacosta D."/>
            <person name="Garbus I."/>
            <person name="Selva J.P."/>
            <person name="Gallo C.A."/>
            <person name="Diaz A."/>
            <person name="Albertini E."/>
            <person name="Caccamo M."/>
            <person name="Echenique V."/>
        </authorList>
    </citation>
    <scope>NUCLEOTIDE SEQUENCE [LARGE SCALE GENOMIC DNA]</scope>
    <source>
        <strain evidence="4">cv. Victoria</strain>
        <tissue evidence="3">Leaf</tissue>
    </source>
</reference>
<evidence type="ECO:0000259" key="2">
    <source>
        <dbReference type="Pfam" id="PF10354"/>
    </source>
</evidence>
<comment type="caution">
    <text evidence="3">The sequence shown here is derived from an EMBL/GenBank/DDBJ whole genome shotgun (WGS) entry which is preliminary data.</text>
</comment>
<sequence>RCEKEDCRLGSYHRRPQKDVADEDDEGEEDDDDEEGEGEGEEEDDLMEDEEAAEEEEEEGEKWLKHYSSMQSILLVGDGDFSSLALATAFRSGANLTATSLDTYEDLKAKYSKAESNIAELKRLGTSILHGVDVEPMRLHTELKSRRFDRIVFNFPHAGFKGKEDQVYMINLHKKLVSSFFNNAFHMLHRYGEIHVSHKMGQPYDRWELEHLAAEASLIMFEKVCFQKEDYPGYDQKRGSGPRCDQPFVLGPCYTFKFQIGDFKKHKKPNQNSAGPFSLIGGHDARADNLENNIRPFHLPPLVQAPWPHFSPVVNTIRIITALQHCVVVQMQQPGFLLNLNGALRALYVHQQGTIQRMHSMPGPSPNGLPSPEGIPAAMGRIVCPNLLARQEQSWYMQRTIADPAGGGNCSYFDYQRCLQREHEMQRQMMMPGSTGLNYSSAFLEGRHRESVGAAGLNYSSAFLEDRCRESVGAAGLSYSSAFLEDRCRESVGTTGLSYSSAFLENRRKESVGATGLSYSSAFLEDRRKEYVQK</sequence>
<dbReference type="GO" id="GO:0005737">
    <property type="term" value="C:cytoplasm"/>
    <property type="evidence" value="ECO:0007669"/>
    <property type="project" value="TreeGrafter"/>
</dbReference>
<name>A0A5J9TF66_9POAL</name>
<dbReference type="AlphaFoldDB" id="A0A5J9TF66"/>